<dbReference type="Proteomes" id="UP001500552">
    <property type="component" value="Unassembled WGS sequence"/>
</dbReference>
<evidence type="ECO:0000313" key="7">
    <source>
        <dbReference type="Proteomes" id="UP001500552"/>
    </source>
</evidence>
<evidence type="ECO:0000256" key="3">
    <source>
        <dbReference type="ARBA" id="ARBA00022630"/>
    </source>
</evidence>
<dbReference type="Pfam" id="PF07992">
    <property type="entry name" value="Pyr_redox_2"/>
    <property type="match status" value="1"/>
</dbReference>
<evidence type="ECO:0000313" key="6">
    <source>
        <dbReference type="EMBL" id="GAA4437751.1"/>
    </source>
</evidence>
<keyword evidence="3" id="KW-0285">Flavoprotein</keyword>
<comment type="cofactor">
    <cofactor evidence="1">
        <name>FAD</name>
        <dbReference type="ChEBI" id="CHEBI:57692"/>
    </cofactor>
</comment>
<dbReference type="SUPFAM" id="SSF51905">
    <property type="entry name" value="FAD/NAD(P)-binding domain"/>
    <property type="match status" value="2"/>
</dbReference>
<evidence type="ECO:0000259" key="5">
    <source>
        <dbReference type="Pfam" id="PF07992"/>
    </source>
</evidence>
<accession>A0ABP8LVZ6</accession>
<comment type="caution">
    <text evidence="6">The sequence shown here is derived from an EMBL/GenBank/DDBJ whole genome shotgun (WGS) entry which is preliminary data.</text>
</comment>
<reference evidence="7" key="1">
    <citation type="journal article" date="2019" name="Int. J. Syst. Evol. Microbiol.">
        <title>The Global Catalogue of Microorganisms (GCM) 10K type strain sequencing project: providing services to taxonomists for standard genome sequencing and annotation.</title>
        <authorList>
            <consortium name="The Broad Institute Genomics Platform"/>
            <consortium name="The Broad Institute Genome Sequencing Center for Infectious Disease"/>
            <person name="Wu L."/>
            <person name="Ma J."/>
        </authorList>
    </citation>
    <scope>NUCLEOTIDE SEQUENCE [LARGE SCALE GENOMIC DNA]</scope>
    <source>
        <strain evidence="7">JCM 17926</strain>
    </source>
</reference>
<evidence type="ECO:0000256" key="1">
    <source>
        <dbReference type="ARBA" id="ARBA00001974"/>
    </source>
</evidence>
<dbReference type="PANTHER" id="PTHR43429">
    <property type="entry name" value="PYRIDINE NUCLEOTIDE-DISULFIDE OXIDOREDUCTASE DOMAIN-CONTAINING"/>
    <property type="match status" value="1"/>
</dbReference>
<dbReference type="EMBL" id="BAABHC010000016">
    <property type="protein sequence ID" value="GAA4437751.1"/>
    <property type="molecule type" value="Genomic_DNA"/>
</dbReference>
<organism evidence="6 7">
    <name type="scientific">Pontibacter saemangeumensis</name>
    <dbReference type="NCBI Taxonomy" id="1084525"/>
    <lineage>
        <taxon>Bacteria</taxon>
        <taxon>Pseudomonadati</taxon>
        <taxon>Bacteroidota</taxon>
        <taxon>Cytophagia</taxon>
        <taxon>Cytophagales</taxon>
        <taxon>Hymenobacteraceae</taxon>
        <taxon>Pontibacter</taxon>
    </lineage>
</organism>
<name>A0ABP8LVZ6_9BACT</name>
<evidence type="ECO:0000256" key="2">
    <source>
        <dbReference type="ARBA" id="ARBA00006442"/>
    </source>
</evidence>
<dbReference type="InterPro" id="IPR050260">
    <property type="entry name" value="FAD-bd_OxRdtase"/>
</dbReference>
<keyword evidence="7" id="KW-1185">Reference proteome</keyword>
<proteinExistence type="inferred from homology"/>
<dbReference type="PRINTS" id="PR00469">
    <property type="entry name" value="PNDRDTASEII"/>
</dbReference>
<dbReference type="InterPro" id="IPR023753">
    <property type="entry name" value="FAD/NAD-binding_dom"/>
</dbReference>
<dbReference type="InterPro" id="IPR036188">
    <property type="entry name" value="FAD/NAD-bd_sf"/>
</dbReference>
<dbReference type="PRINTS" id="PR00368">
    <property type="entry name" value="FADPNR"/>
</dbReference>
<keyword evidence="4" id="KW-0274">FAD</keyword>
<comment type="similarity">
    <text evidence="2">Belongs to the FAD-dependent oxidoreductase family.</text>
</comment>
<sequence length="458" mass="52070">MRVRDKAALKSNTEGRRIVIIGNGIAGVTCARHIRKRDSAAQITLISGESEHFFSRTALMYIYMGHLTYGHTKPYETWFWEKNRLRLIYDWVTHIDFEQKTLQLQKQPPLIYDTLILATGSTPNKYGWPGQDLKGVQGLYSLQDLEEMEVNTRNCQRAVVVGGGLIGIELAEMLRSRHIPVTFLVREENFWGNVLPVQEAQLVNRHVLEHHIDLRLIHELEEIQDDGTGRVKGVVASTGEQIDCSFVGISVGVSPNIALVKDTALETNRGILVDDYFATNLPGVYAIGDCAELRTPPTGRRSIEQTWYTGRMHGETLAYSLTEKRVPYRPGPWFNSAKFLDIEFQTYGVVPAAWGEELQSLYWEHPGGKICFRAVFNPDTKAVTGVNAFGMRLRHNFFDRAIKEGWSIEKVLQLMEEADFNPEFYDRHHSAIIGAYNAQFGTSLQPRKKKGLFSFFSR</sequence>
<feature type="domain" description="FAD/NAD(P)-binding" evidence="5">
    <location>
        <begin position="17"/>
        <end position="309"/>
    </location>
</feature>
<dbReference type="PANTHER" id="PTHR43429:SF3">
    <property type="entry name" value="NITRITE REDUCTASE [NAD(P)H]"/>
    <property type="match status" value="1"/>
</dbReference>
<evidence type="ECO:0000256" key="4">
    <source>
        <dbReference type="ARBA" id="ARBA00022827"/>
    </source>
</evidence>
<protein>
    <submittedName>
        <fullName evidence="6">FAD-dependent oxidoreductase</fullName>
    </submittedName>
</protein>
<gene>
    <name evidence="6" type="ORF">GCM10023188_32310</name>
</gene>
<dbReference type="Gene3D" id="3.50.50.60">
    <property type="entry name" value="FAD/NAD(P)-binding domain"/>
    <property type="match status" value="2"/>
</dbReference>